<reference evidence="2" key="1">
    <citation type="submission" date="2022-10" db="EMBL/GenBank/DDBJ databases">
        <authorList>
            <person name="Wei X."/>
        </authorList>
    </citation>
    <scope>NUCLEOTIDE SEQUENCE</scope>
    <source>
        <strain evidence="2">SD2</strain>
    </source>
</reference>
<feature type="region of interest" description="Disordered" evidence="1">
    <location>
        <begin position="483"/>
        <end position="516"/>
    </location>
</feature>
<evidence type="ECO:0000256" key="1">
    <source>
        <dbReference type="SAM" id="MobiDB-lite"/>
    </source>
</evidence>
<dbReference type="EMBL" id="CP107525">
    <property type="protein sequence ID" value="UZW64672.1"/>
    <property type="molecule type" value="Genomic_DNA"/>
</dbReference>
<dbReference type="NCBIfam" id="NF012210">
    <property type="entry name" value="PDxFFG"/>
    <property type="match status" value="1"/>
</dbReference>
<dbReference type="Proteomes" id="UP001164481">
    <property type="component" value="Chromosome"/>
</dbReference>
<dbReference type="RefSeq" id="WP_154221482.1">
    <property type="nucleotide sequence ID" value="NZ_CP034544.1"/>
</dbReference>
<accession>A0AAX3F040</accession>
<proteinExistence type="predicted"/>
<sequence>MAKVKHVYKYLIAAVSFLVAGGVSLGAVKLYSDNSSQTKGALNPAENELVNVFLAKDSSPELKFLLQDKKTSVASFGKYQDGQDNLDRVTYNGRSYEYEDFFNVFYLQNGFLPVLEISYGSFKFYNEYLEAVPPHEFLKFAQWFVKNVSWGPDMLTLKSFSIVKGVQRDGNSITLGQHLNANKELQTIKFYPDAFFGSLSLYSFLAGEGNLQDSLLYRLNSVSITEEELDFFLKNAKKLNILANEPRNTQQSNIKFRNLLAAQRLQNRKLYVYSDLEAGVKQVVFLKEYDPESTSSQSEAQARLRDLLKDPSFVFDSSKLKEYYVSGLGMANADLLSKTYPELASLDLTPSEEKETDLKNLPVTRNGRMALYLRFVDAAKGDGAIEAAKKAEEALEAKVLEDLQTNANDTDAKAKVAAELDAIKKVLYTPDETLLVTDYDYSAQALSNLDELEKYEFSQPTVDFLDYYDLKSLVGKTFNLYQSHQPQQDQSESQEQSETQEQSSTENTENTAPAVAPGFPEATQLATPQTSLMVPEAPVKSDATDAMAATVVDLNDKKNLTLFSPNGKEVEFAKNYASLVDERNFKDPETGKVDFPAFNTNLLSQARVSDLSVENGVLTVDLLTHNAKYRYSVDAKSMSDRDWDFVQELFSKAGYVKYLDPYLVNLDSDIVTPEGKRERTFTLYYSAYQNLLDNISRKMPYLLSDRTGPHVVKKVNDQGVVEYKLEDGPYKGFSSDDNIGLWAVLKLSDPKFKGMSSDFLRFVGAHEYGHHITLTGAQDLGDKQYDPVLASAQSPRGATNIQNFISKENLDLYLRARTHLETKTTNLYAQGEKEINSLPESNTGNFVNYGFQKKDGSYAYETQSDVWGAPKADPSIVRALTNPKRRFLQNFEGLQKALQERKKDYNLSDNVDLFDLWLTNAFDEQSGTLNPTIEGTAQYFQVDTSSPTGYTFKDASNDQIKDYLKDGLGQKIEYSNGGFVLFKFVPYDPQNGLFKLTSNKVRRENGELYVNIPEGSVLTTAQFSELKRIEREFNENVNNFIVKRFSSNGWNTGTAITDTNVQITNAVPYSLRYTSQDELVNGEYSKATEFYKNFVNKRSWTNGLFGNDEFTFRTAEADEYNITYWPLYFAKTSFYGPESYRNALIFDEGALTKTREYAYNFPVRFPGLSIAEVNETLTEFLTLFPRTLTPQERSAKQNQIRTEAERRKVFDVFMQTSYAWRGHLPEYNVVDTLGGNKLFLNSTHQYVPNFAQRRVVYNTNTKETTYKDPYKSSSFLNNTPISISNVVNGLVWFKNLNGRIYSDYAPWMRPIGAVDNDGQQFATAYFFADENGTEIEAESPDETTKVDLSKRNAQTLVVNTDFGVNDVQNGVFGAIKLSPGKDKRVLNDLEEMLDFMTVDYEKAKATYDAATKQQVLNWDIDYVEARLDLETFRSRYLSFLQNYRGRLFTNKERQDLIDLYSKPLSETKQEVANQAMQRFLRSGYVPFAKDYQLKNFLAKRDNLWVLDKNVGVDNLKSSFVDLTVTDADDNRNVDRYLKFVKEYFDKHQIMYDNLTLFDLHLLTGITWFLPDAKTSRGFVNKEAGQLTVRNGVSSDVDLYFSTKISSETGSIFSDYVYSYAEQINRDYLQTTYTPSYDQYGNRPDYISGITEVTTGLEYIVDATASNKYQNFQVDSEVTNNMLTSNVIPYYVEQNNRNRAAKNGLPNYESSKRDNYFYWLPKYTNNFFGKIRSFNNGWYKDRFYRTKLNWELYDEHGLDKQDNSIRIKDLLGQTVTSRAKAYWQYLIQSQGIGDRTLSGFWRDSDKDAVAFYGYFDLEKSQDLKYLAFENTATKEVSYLPVHVSHTNNLFYYTKQAPENGYTDVNRHYIKDEPYLDKKTNTQRVGFASWVSDYALVSQYRNRLVSPGNTYNVYFANSNKEKLEDVDLGSLVSMAENGKLFNQSPLTVQKVENTDGTHSAVLNVKDQFNSN</sequence>
<name>A0AAX3F040_MYCSY</name>
<protein>
    <submittedName>
        <fullName evidence="2">PDxFFG protein</fullName>
    </submittedName>
</protein>
<gene>
    <name evidence="2" type="ORF">OIE46_01120</name>
</gene>
<organism evidence="2 3">
    <name type="scientific">Mycoplasmopsis synoviae</name>
    <name type="common">Mycoplasma synoviae</name>
    <dbReference type="NCBI Taxonomy" id="2109"/>
    <lineage>
        <taxon>Bacteria</taxon>
        <taxon>Bacillati</taxon>
        <taxon>Mycoplasmatota</taxon>
        <taxon>Mycoplasmoidales</taxon>
        <taxon>Metamycoplasmataceae</taxon>
        <taxon>Mycoplasmopsis</taxon>
    </lineage>
</organism>
<evidence type="ECO:0000313" key="3">
    <source>
        <dbReference type="Proteomes" id="UP001164481"/>
    </source>
</evidence>
<feature type="compositionally biased region" description="Low complexity" evidence="1">
    <location>
        <begin position="483"/>
        <end position="509"/>
    </location>
</feature>
<evidence type="ECO:0000313" key="2">
    <source>
        <dbReference type="EMBL" id="UZW64672.1"/>
    </source>
</evidence>
<reference evidence="2" key="2">
    <citation type="submission" date="2022-11" db="EMBL/GenBank/DDBJ databases">
        <title>complete genomes of mycoplasma synoviae ZX313 strain and SD2 strain.</title>
        <authorList>
            <person name="Zhong Q."/>
        </authorList>
    </citation>
    <scope>NUCLEOTIDE SEQUENCE</scope>
    <source>
        <strain evidence="2">SD2</strain>
    </source>
</reference>